<gene>
    <name evidence="2" type="ORF">RCOM_1017530</name>
</gene>
<evidence type="ECO:0000313" key="2">
    <source>
        <dbReference type="EMBL" id="EEF34370.1"/>
    </source>
</evidence>
<dbReference type="GO" id="GO:0043565">
    <property type="term" value="F:sequence-specific DNA binding"/>
    <property type="evidence" value="ECO:0007669"/>
    <property type="project" value="InterPro"/>
</dbReference>
<organism evidence="2 3">
    <name type="scientific">Ricinus communis</name>
    <name type="common">Castor bean</name>
    <dbReference type="NCBI Taxonomy" id="3988"/>
    <lineage>
        <taxon>Eukaryota</taxon>
        <taxon>Viridiplantae</taxon>
        <taxon>Streptophyta</taxon>
        <taxon>Embryophyta</taxon>
        <taxon>Tracheophyta</taxon>
        <taxon>Spermatophyta</taxon>
        <taxon>Magnoliopsida</taxon>
        <taxon>eudicotyledons</taxon>
        <taxon>Gunneridae</taxon>
        <taxon>Pentapetalae</taxon>
        <taxon>rosids</taxon>
        <taxon>fabids</taxon>
        <taxon>Malpighiales</taxon>
        <taxon>Euphorbiaceae</taxon>
        <taxon>Acalyphoideae</taxon>
        <taxon>Acalypheae</taxon>
        <taxon>Ricinus</taxon>
    </lineage>
</organism>
<dbReference type="EMBL" id="EQ974073">
    <property type="protein sequence ID" value="EEF34370.1"/>
    <property type="molecule type" value="Genomic_DNA"/>
</dbReference>
<dbReference type="Pfam" id="PF14144">
    <property type="entry name" value="DOG1"/>
    <property type="match status" value="1"/>
</dbReference>
<dbReference type="eggNOG" id="ENOG502QR15">
    <property type="taxonomic scope" value="Eukaryota"/>
</dbReference>
<dbReference type="GO" id="GO:0006351">
    <property type="term" value="P:DNA-templated transcription"/>
    <property type="evidence" value="ECO:0007669"/>
    <property type="project" value="InterPro"/>
</dbReference>
<proteinExistence type="predicted"/>
<dbReference type="STRING" id="3988.B9SPU5"/>
<accession>B9SPU5</accession>
<name>B9SPU5_RICCO</name>
<dbReference type="PANTHER" id="PTHR46354:SF4">
    <property type="entry name" value="PROTEIN DOG1-LIKE 3"/>
    <property type="match status" value="1"/>
</dbReference>
<dbReference type="PROSITE" id="PS51806">
    <property type="entry name" value="DOG1"/>
    <property type="match status" value="1"/>
</dbReference>
<reference evidence="3" key="1">
    <citation type="journal article" date="2010" name="Nat. Biotechnol.">
        <title>Draft genome sequence of the oilseed species Ricinus communis.</title>
        <authorList>
            <person name="Chan A.P."/>
            <person name="Crabtree J."/>
            <person name="Zhao Q."/>
            <person name="Lorenzi H."/>
            <person name="Orvis J."/>
            <person name="Puiu D."/>
            <person name="Melake-Berhan A."/>
            <person name="Jones K.M."/>
            <person name="Redman J."/>
            <person name="Chen G."/>
            <person name="Cahoon E.B."/>
            <person name="Gedil M."/>
            <person name="Stanke M."/>
            <person name="Haas B.J."/>
            <person name="Wortman J.R."/>
            <person name="Fraser-Liggett C.M."/>
            <person name="Ravel J."/>
            <person name="Rabinowicz P.D."/>
        </authorList>
    </citation>
    <scope>NUCLEOTIDE SEQUENCE [LARGE SCALE GENOMIC DNA]</scope>
    <source>
        <strain evidence="3">cv. Hale</strain>
    </source>
</reference>
<dbReference type="KEGG" id="rcu:8282116"/>
<dbReference type="AlphaFoldDB" id="B9SPU5"/>
<evidence type="ECO:0000313" key="3">
    <source>
        <dbReference type="Proteomes" id="UP000008311"/>
    </source>
</evidence>
<dbReference type="InParanoid" id="B9SPU5"/>
<dbReference type="PANTHER" id="PTHR46354">
    <property type="entry name" value="DOG1 DOMAIN-CONTAINING PROTEIN"/>
    <property type="match status" value="1"/>
</dbReference>
<keyword evidence="3" id="KW-1185">Reference proteome</keyword>
<feature type="domain" description="DOG1" evidence="1">
    <location>
        <begin position="19"/>
        <end position="268"/>
    </location>
</feature>
<dbReference type="OrthoDB" id="542841at2759"/>
<dbReference type="InterPro" id="IPR025422">
    <property type="entry name" value="TGA_domain"/>
</dbReference>
<dbReference type="InterPro" id="IPR051886">
    <property type="entry name" value="Seed_Dev/Stress_Resp_Reg"/>
</dbReference>
<sequence>MSDLPSSSPASLRSTSSSHNSFHDFFEWWLVEQKQELDELISASKQKLNNKNNNHDSLQPLINRVLEHYEQYYSAKSKWAKHDVLAMFSPSWTSPLEDAFLWIGGWRPSMAFHLLYSKSGLQLEAQLHDVIRGLCTGDLGDLSPNQLVQVDEFQRRIIREEKNITENMAKHQATVADTSMVELTHAISKTRRDEGSSIGNEVQERVESTLKTKLEGLEKVLQKADDLRLRTLKGIIDILTPDQTVHFLIAAAELHLRLHELGKKMDTKVIN</sequence>
<dbReference type="Proteomes" id="UP000008311">
    <property type="component" value="Unassembled WGS sequence"/>
</dbReference>
<evidence type="ECO:0000259" key="1">
    <source>
        <dbReference type="PROSITE" id="PS51806"/>
    </source>
</evidence>
<protein>
    <recommendedName>
        <fullName evidence="1">DOG1 domain-containing protein</fullName>
    </recommendedName>
</protein>